<feature type="region of interest" description="Disordered" evidence="1">
    <location>
        <begin position="270"/>
        <end position="291"/>
    </location>
</feature>
<dbReference type="EMBL" id="JAVRRL010000004">
    <property type="protein sequence ID" value="KAK5117655.1"/>
    <property type="molecule type" value="Genomic_DNA"/>
</dbReference>
<evidence type="ECO:0000313" key="3">
    <source>
        <dbReference type="Proteomes" id="UP001310890"/>
    </source>
</evidence>
<sequence>MAGNWSVVETDYATPQTSLRDRERRVQEVPWEEISQIRNRELALVRRDTSPSPPPPEYGRDDERFEPRRGQEDYTTRRSERQRYADDAVVPYRRREDDKYGRQMVPRAAPSRYADDDTDSDASDNDRRRRRRGGNHRRTRSALSSHSSRMSRKADAIEAHKNGNNSDDDNQSRLWYSGKPRRDGSFFEKNFDSSYDGLIAAAAGAAMGAITVRNFTSSDGDMRSKEEIPEEERNSKLLKVVGGAAAGAALFNAGENWYRIFTEEREKRIEKREAEDEGYRAKHERRRRDTANGYMSRQAMAQHGFKMASKLL</sequence>
<protein>
    <submittedName>
        <fullName evidence="2">Uncharacterized protein</fullName>
    </submittedName>
</protein>
<proteinExistence type="predicted"/>
<name>A0AAN7TJ26_9PEZI</name>
<feature type="compositionally biased region" description="Basic and acidic residues" evidence="1">
    <location>
        <begin position="58"/>
        <end position="86"/>
    </location>
</feature>
<organism evidence="2 3">
    <name type="scientific">Meristemomyces frigidus</name>
    <dbReference type="NCBI Taxonomy" id="1508187"/>
    <lineage>
        <taxon>Eukaryota</taxon>
        <taxon>Fungi</taxon>
        <taxon>Dikarya</taxon>
        <taxon>Ascomycota</taxon>
        <taxon>Pezizomycotina</taxon>
        <taxon>Dothideomycetes</taxon>
        <taxon>Dothideomycetidae</taxon>
        <taxon>Mycosphaerellales</taxon>
        <taxon>Teratosphaeriaceae</taxon>
        <taxon>Meristemomyces</taxon>
    </lineage>
</organism>
<dbReference type="AlphaFoldDB" id="A0AAN7TJ26"/>
<feature type="region of interest" description="Disordered" evidence="1">
    <location>
        <begin position="1"/>
        <end position="179"/>
    </location>
</feature>
<accession>A0AAN7TJ26</accession>
<gene>
    <name evidence="2" type="ORF">LTR62_005078</name>
</gene>
<feature type="compositionally biased region" description="Basic and acidic residues" evidence="1">
    <location>
        <begin position="38"/>
        <end position="49"/>
    </location>
</feature>
<evidence type="ECO:0000256" key="1">
    <source>
        <dbReference type="SAM" id="MobiDB-lite"/>
    </source>
</evidence>
<evidence type="ECO:0000313" key="2">
    <source>
        <dbReference type="EMBL" id="KAK5117655.1"/>
    </source>
</evidence>
<feature type="compositionally biased region" description="Basic and acidic residues" evidence="1">
    <location>
        <begin position="152"/>
        <end position="161"/>
    </location>
</feature>
<reference evidence="2" key="1">
    <citation type="submission" date="2023-08" db="EMBL/GenBank/DDBJ databases">
        <title>Black Yeasts Isolated from many extreme environments.</title>
        <authorList>
            <person name="Coleine C."/>
            <person name="Stajich J.E."/>
            <person name="Selbmann L."/>
        </authorList>
    </citation>
    <scope>NUCLEOTIDE SEQUENCE</scope>
    <source>
        <strain evidence="2">CCFEE 5401</strain>
    </source>
</reference>
<comment type="caution">
    <text evidence="2">The sequence shown here is derived from an EMBL/GenBank/DDBJ whole genome shotgun (WGS) entry which is preliminary data.</text>
</comment>
<feature type="compositionally biased region" description="Basic and acidic residues" evidence="1">
    <location>
        <begin position="270"/>
        <end position="281"/>
    </location>
</feature>
<feature type="compositionally biased region" description="Basic residues" evidence="1">
    <location>
        <begin position="128"/>
        <end position="140"/>
    </location>
</feature>
<dbReference type="Proteomes" id="UP001310890">
    <property type="component" value="Unassembled WGS sequence"/>
</dbReference>